<evidence type="ECO:0008006" key="4">
    <source>
        <dbReference type="Google" id="ProtNLM"/>
    </source>
</evidence>
<dbReference type="SUPFAM" id="SSF53474">
    <property type="entry name" value="alpha/beta-Hydrolases"/>
    <property type="match status" value="1"/>
</dbReference>
<accession>A0A222FM55</accession>
<organism evidence="2 3">
    <name type="scientific">Bacterioplanes sanyensis</name>
    <dbReference type="NCBI Taxonomy" id="1249553"/>
    <lineage>
        <taxon>Bacteria</taxon>
        <taxon>Pseudomonadati</taxon>
        <taxon>Pseudomonadota</taxon>
        <taxon>Gammaproteobacteria</taxon>
        <taxon>Oceanospirillales</taxon>
        <taxon>Oceanospirillaceae</taxon>
        <taxon>Bacterioplanes</taxon>
    </lineage>
</organism>
<dbReference type="Pfam" id="PF12048">
    <property type="entry name" value="DUF3530"/>
    <property type="match status" value="1"/>
</dbReference>
<evidence type="ECO:0000256" key="1">
    <source>
        <dbReference type="SAM" id="MobiDB-lite"/>
    </source>
</evidence>
<dbReference type="AlphaFoldDB" id="A0A222FM55"/>
<feature type="compositionally biased region" description="Polar residues" evidence="1">
    <location>
        <begin position="72"/>
        <end position="88"/>
    </location>
</feature>
<gene>
    <name evidence="2" type="ORF">CHH28_16080</name>
</gene>
<feature type="compositionally biased region" description="Low complexity" evidence="1">
    <location>
        <begin position="214"/>
        <end position="225"/>
    </location>
</feature>
<dbReference type="EMBL" id="CP022530">
    <property type="protein sequence ID" value="ASP40098.1"/>
    <property type="molecule type" value="Genomic_DNA"/>
</dbReference>
<name>A0A222FM55_9GAMM</name>
<reference evidence="2 3" key="1">
    <citation type="submission" date="2017-07" db="EMBL/GenBank/DDBJ databases">
        <title>Annotated genome sequence of Bacterioplanes sanyensis isolated from Red Sea.</title>
        <authorList>
            <person name="Rehman Z.U."/>
        </authorList>
    </citation>
    <scope>NUCLEOTIDE SEQUENCE [LARGE SCALE GENOMIC DNA]</scope>
    <source>
        <strain evidence="2 3">NV9</strain>
    </source>
</reference>
<keyword evidence="3" id="KW-1185">Reference proteome</keyword>
<proteinExistence type="predicted"/>
<evidence type="ECO:0000313" key="2">
    <source>
        <dbReference type="EMBL" id="ASP40098.1"/>
    </source>
</evidence>
<sequence>MTYLRYNRLFYPTDAMSHFMPSYRSQFNLLLASLLLPLSITVLTPTVHAEEDTATAAENSADTESGDAAEDTSGNSAEETADDSNAASNAEPPPRALPDTHLKRHQDILEHMVRLGREHEVVTLVANSQPFSGLYLPESSGRPQGGILLLHDRGQHGHWPALIAPLREYLPAYGWATLAIELPLPPATPPPPRSDSMQAVTDETPEEANADNTAADSVPDNAAADADNDTQREPVDSNGISLQGDVDSSDLSDNEPGLPPLERLPELAPAAEPAPLADTAAVDAADEYRQRVRERIEAAVTYLKQRGQYNLVILTNGISASWAADYMLASPIDSEAGDTAAESSRAREPGHTLVLIDPLDDPYSQVPLIDQVSQLEIRVLDLLTDLRPRLDYQDARRAGAMRRRQRDLYQQIELPARASVEPGNSLILRRVRGWLRTHAAGMEVGQSASQS</sequence>
<feature type="region of interest" description="Disordered" evidence="1">
    <location>
        <begin position="51"/>
        <end position="99"/>
    </location>
</feature>
<dbReference type="InterPro" id="IPR029058">
    <property type="entry name" value="AB_hydrolase_fold"/>
</dbReference>
<dbReference type="InterPro" id="IPR022529">
    <property type="entry name" value="DUF3530"/>
</dbReference>
<evidence type="ECO:0000313" key="3">
    <source>
        <dbReference type="Proteomes" id="UP000202440"/>
    </source>
</evidence>
<protein>
    <recommendedName>
        <fullName evidence="4">DUF3530 domain-containing protein</fullName>
    </recommendedName>
</protein>
<feature type="region of interest" description="Disordered" evidence="1">
    <location>
        <begin position="186"/>
        <end position="263"/>
    </location>
</feature>
<dbReference type="KEGG" id="bsan:CHH28_16080"/>
<dbReference type="Proteomes" id="UP000202440">
    <property type="component" value="Chromosome"/>
</dbReference>